<feature type="compositionally biased region" description="Basic and acidic residues" evidence="2">
    <location>
        <begin position="193"/>
        <end position="203"/>
    </location>
</feature>
<keyword evidence="5" id="KW-1185">Reference proteome</keyword>
<gene>
    <name evidence="4" type="ORF">CC85DRAFT_271217</name>
</gene>
<dbReference type="SUPFAM" id="SSF48403">
    <property type="entry name" value="Ankyrin repeat"/>
    <property type="match status" value="1"/>
</dbReference>
<evidence type="ECO:0000256" key="1">
    <source>
        <dbReference type="PROSITE-ProRule" id="PRU00023"/>
    </source>
</evidence>
<dbReference type="AlphaFoldDB" id="A0A0J0XTN6"/>
<feature type="repeat" description="ANK" evidence="1">
    <location>
        <begin position="120"/>
        <end position="152"/>
    </location>
</feature>
<name>A0A0J0XTN6_9TREE</name>
<dbReference type="PANTHER" id="PTHR16027:SF6">
    <property type="entry name" value="DILUTE DOMAIN-CONTAINING PROTEIN"/>
    <property type="match status" value="1"/>
</dbReference>
<dbReference type="Pfam" id="PF00023">
    <property type="entry name" value="Ank"/>
    <property type="match status" value="1"/>
</dbReference>
<feature type="region of interest" description="Disordered" evidence="2">
    <location>
        <begin position="473"/>
        <end position="498"/>
    </location>
</feature>
<feature type="region of interest" description="Disordered" evidence="2">
    <location>
        <begin position="827"/>
        <end position="910"/>
    </location>
</feature>
<dbReference type="InterPro" id="IPR052072">
    <property type="entry name" value="Vascular_dev_regulator"/>
</dbReference>
<protein>
    <recommendedName>
        <fullName evidence="3">Dilute domain-containing protein</fullName>
    </recommendedName>
</protein>
<feature type="compositionally biased region" description="Low complexity" evidence="2">
    <location>
        <begin position="1000"/>
        <end position="1010"/>
    </location>
</feature>
<evidence type="ECO:0000313" key="5">
    <source>
        <dbReference type="Proteomes" id="UP000053611"/>
    </source>
</evidence>
<feature type="domain" description="Dilute" evidence="3">
    <location>
        <begin position="350"/>
        <end position="688"/>
    </location>
</feature>
<dbReference type="PROSITE" id="PS50088">
    <property type="entry name" value="ANK_REPEAT"/>
    <property type="match status" value="1"/>
</dbReference>
<dbReference type="SMART" id="SM01132">
    <property type="entry name" value="DIL"/>
    <property type="match status" value="1"/>
</dbReference>
<dbReference type="InterPro" id="IPR036770">
    <property type="entry name" value="Ankyrin_rpt-contain_sf"/>
</dbReference>
<feature type="region of interest" description="Disordered" evidence="2">
    <location>
        <begin position="247"/>
        <end position="270"/>
    </location>
</feature>
<dbReference type="InterPro" id="IPR002710">
    <property type="entry name" value="Dilute_dom"/>
</dbReference>
<dbReference type="STRING" id="879819.A0A0J0XTN6"/>
<evidence type="ECO:0000259" key="3">
    <source>
        <dbReference type="PROSITE" id="PS51126"/>
    </source>
</evidence>
<dbReference type="Pfam" id="PF01843">
    <property type="entry name" value="DIL"/>
    <property type="match status" value="1"/>
</dbReference>
<evidence type="ECO:0000313" key="4">
    <source>
        <dbReference type="EMBL" id="KLT44430.1"/>
    </source>
</evidence>
<dbReference type="InterPro" id="IPR002110">
    <property type="entry name" value="Ankyrin_rpt"/>
</dbReference>
<dbReference type="Proteomes" id="UP000053611">
    <property type="component" value="Unassembled WGS sequence"/>
</dbReference>
<feature type="region of interest" description="Disordered" evidence="2">
    <location>
        <begin position="174"/>
        <end position="207"/>
    </location>
</feature>
<dbReference type="InterPro" id="IPR037986">
    <property type="entry name" value="Myo5p-like_CBD_DIL"/>
</dbReference>
<accession>A0A0J0XTN6</accession>
<dbReference type="CDD" id="cd15473">
    <property type="entry name" value="Myo5p-like_CBD_DIL_ANK"/>
    <property type="match status" value="1"/>
</dbReference>
<feature type="compositionally biased region" description="Polar residues" evidence="2">
    <location>
        <begin position="926"/>
        <end position="938"/>
    </location>
</feature>
<dbReference type="PANTHER" id="PTHR16027">
    <property type="entry name" value="DILUTE DOMAIN-CONTAINING PROTEIN YPR089W"/>
    <property type="match status" value="1"/>
</dbReference>
<feature type="compositionally biased region" description="Acidic residues" evidence="2">
    <location>
        <begin position="258"/>
        <end position="270"/>
    </location>
</feature>
<feature type="compositionally biased region" description="Basic and acidic residues" evidence="2">
    <location>
        <begin position="949"/>
        <end position="967"/>
    </location>
</feature>
<organism evidence="4 5">
    <name type="scientific">Cutaneotrichosporon oleaginosum</name>
    <dbReference type="NCBI Taxonomy" id="879819"/>
    <lineage>
        <taxon>Eukaryota</taxon>
        <taxon>Fungi</taxon>
        <taxon>Dikarya</taxon>
        <taxon>Basidiomycota</taxon>
        <taxon>Agaricomycotina</taxon>
        <taxon>Tremellomycetes</taxon>
        <taxon>Trichosporonales</taxon>
        <taxon>Trichosporonaceae</taxon>
        <taxon>Cutaneotrichosporon</taxon>
    </lineage>
</organism>
<dbReference type="EMBL" id="KQ087187">
    <property type="protein sequence ID" value="KLT44430.1"/>
    <property type="molecule type" value="Genomic_DNA"/>
</dbReference>
<feature type="region of interest" description="Disordered" evidence="2">
    <location>
        <begin position="1048"/>
        <end position="1071"/>
    </location>
</feature>
<dbReference type="PROSITE" id="PS51126">
    <property type="entry name" value="DILUTE"/>
    <property type="match status" value="1"/>
</dbReference>
<proteinExistence type="predicted"/>
<keyword evidence="1" id="KW-0040">ANK repeat</keyword>
<evidence type="ECO:0000256" key="2">
    <source>
        <dbReference type="SAM" id="MobiDB-lite"/>
    </source>
</evidence>
<dbReference type="Gene3D" id="1.25.40.20">
    <property type="entry name" value="Ankyrin repeat-containing domain"/>
    <property type="match status" value="1"/>
</dbReference>
<sequence length="1071" mass="118701">MTAASAALLPAPLLSPTPASVSSLLESADDARAHLILGHALRYAVSHSDVDLLGWLSGLQGQGADVLDEEVATLEDDDGWGVVGMAIQSSCGQSEKEEAVRLVVGRWGVDAGPRAGRDRHGWSPLHLAALLSSPQTVSVLLNRGASLSAVNDAGFTPFDLVTGMDGRDDLALLLDPWAGGTPRTPPSPSSSDDASRIDPERRAQIQRRRIRVATRAERARRRREAAGAAAERERWVRARAKHIGVDPTVLFPPNRPGEEEEEEEEEDDEMEVDEVLGGLPGDVRAKVDMDASLLVFSLHQLPVLFDVYITSYPPVCQPRTRRALPANALYLYARFAHYRCDETWLEELLWGAVEAIEGVVYGNSEDLASLAFWEYNLTLLLYLLRSDTDLAEACMSAGDDLLVNFEELINAIHVFIIRIAERKIDEILEPAMLDFEALEDFDGVRFADEWNIFRSFGRKTADKRETPLAAAVFSPPTTPSKRGDGVESPLRTHQRSMSRPTSIQDLRATVVAAKAEAKEVIANGIGKAQAVLGDKPSPRKVADILTSVLLILQLYEVNPAFNVQVFSQTFFWISSELFNRIITRRKYLCRTKAVQIRMNITALEDWTRANGLPPHIASRHFVPIMQLLQWLQCASQIKEFDMLIGTVQNLRSLNPLQMRRAVRDYRYEVNEGRMADDCNQYLLQLVRDWEQRRVHISVQQAEDSETPTAASRDDHAMPIEALFDGSVSLAEWMPETGPEAIGELLDSRHMLPFLIPQDTEFLLARPPADAAFSNLMTEKPPLPDGSIPSRPLSVASYTSTKPMGWEAPTKREISKLPEDFFSWMKQRQHAAQLTRDATRQREDTSRMRDDTTPGPPVVPPKAAARNSPETAAVSTPVRVPDPQGPATPSTPLGSVAEDREVTPNAGQRMSATDRMARVVAHAFVNSPRTPLPQQSVQITPAERGLARRASQELRSSDKPVPARESIELRSSSSLSNRSMGEAHQGSPHYELGRHRRENGSISSISSVSSSPEKKRWWPQMAMPKQSPRVVSSASDDIPLQHLKDDVVPLGRLKSGRQDSADTIRARDEMRA</sequence>
<reference evidence="4 5" key="1">
    <citation type="submission" date="2015-03" db="EMBL/GenBank/DDBJ databases">
        <title>Genomics and transcriptomics of the oil-accumulating basidiomycete yeast T. oleaginosus allow insights into substrate utilization and the diverse evolutionary trajectories of mating systems in fungi.</title>
        <authorList>
            <consortium name="DOE Joint Genome Institute"/>
            <person name="Kourist R."/>
            <person name="Kracht O."/>
            <person name="Bracharz F."/>
            <person name="Lipzen A."/>
            <person name="Nolan M."/>
            <person name="Ohm R."/>
            <person name="Grigoriev I."/>
            <person name="Sun S."/>
            <person name="Heitman J."/>
            <person name="Bruck T."/>
            <person name="Nowrousian M."/>
        </authorList>
    </citation>
    <scope>NUCLEOTIDE SEQUENCE [LARGE SCALE GENOMIC DNA]</scope>
    <source>
        <strain evidence="4 5">IBC0246</strain>
    </source>
</reference>
<feature type="compositionally biased region" description="Basic and acidic residues" evidence="2">
    <location>
        <begin position="836"/>
        <end position="851"/>
    </location>
</feature>
<dbReference type="GeneID" id="28981823"/>
<feature type="compositionally biased region" description="Basic and acidic residues" evidence="2">
    <location>
        <begin position="1055"/>
        <end position="1071"/>
    </location>
</feature>
<feature type="compositionally biased region" description="Low complexity" evidence="2">
    <location>
        <begin position="968"/>
        <end position="978"/>
    </location>
</feature>
<dbReference type="RefSeq" id="XP_018280921.1">
    <property type="nucleotide sequence ID" value="XM_018421220.1"/>
</dbReference>
<dbReference type="GO" id="GO:0051020">
    <property type="term" value="F:GTPase binding"/>
    <property type="evidence" value="ECO:0007669"/>
    <property type="project" value="TreeGrafter"/>
</dbReference>
<dbReference type="PROSITE" id="PS50297">
    <property type="entry name" value="ANK_REP_REGION"/>
    <property type="match status" value="1"/>
</dbReference>
<dbReference type="OrthoDB" id="426293at2759"/>
<feature type="region of interest" description="Disordered" evidence="2">
    <location>
        <begin position="923"/>
        <end position="1036"/>
    </location>
</feature>